<dbReference type="STRING" id="3818.A0A445D527"/>
<evidence type="ECO:0000256" key="1">
    <source>
        <dbReference type="SAM" id="MobiDB-lite"/>
    </source>
</evidence>
<feature type="region of interest" description="Disordered" evidence="1">
    <location>
        <begin position="1"/>
        <end position="29"/>
    </location>
</feature>
<accession>A0A445D527</accession>
<comment type="caution">
    <text evidence="3">The sequence shown here is derived from an EMBL/GenBank/DDBJ whole genome shotgun (WGS) entry which is preliminary data.</text>
</comment>
<dbReference type="AlphaFoldDB" id="A0A445D527"/>
<feature type="transmembrane region" description="Helical" evidence="2">
    <location>
        <begin position="69"/>
        <end position="89"/>
    </location>
</feature>
<gene>
    <name evidence="3" type="ORF">Ahy_A05g023767</name>
</gene>
<evidence type="ECO:0000256" key="2">
    <source>
        <dbReference type="SAM" id="Phobius"/>
    </source>
</evidence>
<evidence type="ECO:0000313" key="4">
    <source>
        <dbReference type="Proteomes" id="UP000289738"/>
    </source>
</evidence>
<dbReference type="Proteomes" id="UP000289738">
    <property type="component" value="Chromosome A05"/>
</dbReference>
<dbReference type="InterPro" id="IPR008507">
    <property type="entry name" value="DUF789"/>
</dbReference>
<keyword evidence="2" id="KW-0472">Membrane</keyword>
<proteinExistence type="predicted"/>
<reference evidence="3 4" key="1">
    <citation type="submission" date="2019-01" db="EMBL/GenBank/DDBJ databases">
        <title>Sequencing of cultivated peanut Arachis hypogaea provides insights into genome evolution and oil improvement.</title>
        <authorList>
            <person name="Chen X."/>
        </authorList>
    </citation>
    <scope>NUCLEOTIDE SEQUENCE [LARGE SCALE GENOMIC DNA]</scope>
    <source>
        <strain evidence="4">cv. Fuhuasheng</strain>
        <tissue evidence="3">Leaves</tissue>
    </source>
</reference>
<evidence type="ECO:0000313" key="3">
    <source>
        <dbReference type="EMBL" id="RYR58084.1"/>
    </source>
</evidence>
<protein>
    <submittedName>
        <fullName evidence="3">Uncharacterized protein</fullName>
    </submittedName>
</protein>
<dbReference type="PANTHER" id="PTHR31343:SF29">
    <property type="entry name" value="DUF789 DOMAIN-CONTAINING PROTEIN"/>
    <property type="match status" value="1"/>
</dbReference>
<dbReference type="PANTHER" id="PTHR31343">
    <property type="entry name" value="T15D22.8"/>
    <property type="match status" value="1"/>
</dbReference>
<dbReference type="Pfam" id="PF05623">
    <property type="entry name" value="DUF789"/>
    <property type="match status" value="2"/>
</dbReference>
<keyword evidence="2" id="KW-1133">Transmembrane helix</keyword>
<keyword evidence="2" id="KW-0812">Transmembrane</keyword>
<sequence length="171" mass="19572">MQETEDLEELPASSIENGKRHKTREEKTEDITVYEPQTLYSLLLDKQIPELARTHPALMTFKSVELSPATWMAVSWVASFIESLLINIINGNKCKKKNQNKNGSSGGGSISLPSFGLATYKMQEDLWLNPEPCEYERISYLYSAADSWLRQLNVYHHDFNFFTQHPTPTTL</sequence>
<dbReference type="EMBL" id="SDMP01000005">
    <property type="protein sequence ID" value="RYR58084.1"/>
    <property type="molecule type" value="Genomic_DNA"/>
</dbReference>
<organism evidence="3 4">
    <name type="scientific">Arachis hypogaea</name>
    <name type="common">Peanut</name>
    <dbReference type="NCBI Taxonomy" id="3818"/>
    <lineage>
        <taxon>Eukaryota</taxon>
        <taxon>Viridiplantae</taxon>
        <taxon>Streptophyta</taxon>
        <taxon>Embryophyta</taxon>
        <taxon>Tracheophyta</taxon>
        <taxon>Spermatophyta</taxon>
        <taxon>Magnoliopsida</taxon>
        <taxon>eudicotyledons</taxon>
        <taxon>Gunneridae</taxon>
        <taxon>Pentapetalae</taxon>
        <taxon>rosids</taxon>
        <taxon>fabids</taxon>
        <taxon>Fabales</taxon>
        <taxon>Fabaceae</taxon>
        <taxon>Papilionoideae</taxon>
        <taxon>50 kb inversion clade</taxon>
        <taxon>dalbergioids sensu lato</taxon>
        <taxon>Dalbergieae</taxon>
        <taxon>Pterocarpus clade</taxon>
        <taxon>Arachis</taxon>
    </lineage>
</organism>
<name>A0A445D527_ARAHY</name>
<keyword evidence="4" id="KW-1185">Reference proteome</keyword>